<keyword evidence="7" id="KW-1185">Reference proteome</keyword>
<keyword evidence="1" id="KW-0805">Transcription regulation</keyword>
<evidence type="ECO:0000256" key="1">
    <source>
        <dbReference type="ARBA" id="ARBA00023015"/>
    </source>
</evidence>
<gene>
    <name evidence="6" type="ORF">QD47_06695</name>
</gene>
<dbReference type="Proteomes" id="UP000032534">
    <property type="component" value="Unassembled WGS sequence"/>
</dbReference>
<dbReference type="OrthoDB" id="9795242at2"/>
<evidence type="ECO:0000256" key="3">
    <source>
        <dbReference type="ARBA" id="ARBA00023163"/>
    </source>
</evidence>
<dbReference type="SUPFAM" id="SSF46689">
    <property type="entry name" value="Homeodomain-like"/>
    <property type="match status" value="1"/>
</dbReference>
<evidence type="ECO:0000256" key="4">
    <source>
        <dbReference type="PROSITE-ProRule" id="PRU00335"/>
    </source>
</evidence>
<dbReference type="AlphaFoldDB" id="A0A0D7X5F4"/>
<evidence type="ECO:0000313" key="7">
    <source>
        <dbReference type="Proteomes" id="UP000032534"/>
    </source>
</evidence>
<comment type="caution">
    <text evidence="6">The sequence shown here is derived from an EMBL/GenBank/DDBJ whole genome shotgun (WGS) entry which is preliminary data.</text>
</comment>
<dbReference type="PANTHER" id="PTHR47506">
    <property type="entry name" value="TRANSCRIPTIONAL REGULATORY PROTEIN"/>
    <property type="match status" value="1"/>
</dbReference>
<name>A0A0D7X5F4_9BACL</name>
<feature type="DNA-binding region" description="H-T-H motif" evidence="4">
    <location>
        <begin position="29"/>
        <end position="48"/>
    </location>
</feature>
<dbReference type="Pfam" id="PF16925">
    <property type="entry name" value="TetR_C_13"/>
    <property type="match status" value="1"/>
</dbReference>
<evidence type="ECO:0000259" key="5">
    <source>
        <dbReference type="PROSITE" id="PS50977"/>
    </source>
</evidence>
<reference evidence="6 7" key="1">
    <citation type="submission" date="2014-11" db="EMBL/GenBank/DDBJ databases">
        <title>Draft Genome Sequences of Paenibacillus polymyxa NRRL B-30509 and Paenibacillus terrae NRRL B-30644, Strains from a Poultry Environment that Produce Tridecaptin A and Paenicidins.</title>
        <authorList>
            <person name="van Belkum M.J."/>
            <person name="Lohans C.T."/>
            <person name="Vederas J.C."/>
        </authorList>
    </citation>
    <scope>NUCLEOTIDE SEQUENCE [LARGE SCALE GENOMIC DNA]</scope>
    <source>
        <strain evidence="6 7">NRRL B-30644</strain>
    </source>
</reference>
<keyword evidence="3" id="KW-0804">Transcription</keyword>
<dbReference type="InterPro" id="IPR011075">
    <property type="entry name" value="TetR_C"/>
</dbReference>
<evidence type="ECO:0000256" key="2">
    <source>
        <dbReference type="ARBA" id="ARBA00023125"/>
    </source>
</evidence>
<protein>
    <submittedName>
        <fullName evidence="6">TetR family transcriptional regulator</fullName>
    </submittedName>
</protein>
<feature type="domain" description="HTH tetR-type" evidence="5">
    <location>
        <begin position="6"/>
        <end position="66"/>
    </location>
</feature>
<proteinExistence type="predicted"/>
<dbReference type="InterPro" id="IPR036271">
    <property type="entry name" value="Tet_transcr_reg_TetR-rel_C_sf"/>
</dbReference>
<dbReference type="PROSITE" id="PS50977">
    <property type="entry name" value="HTH_TETR_2"/>
    <property type="match status" value="1"/>
</dbReference>
<dbReference type="InterPro" id="IPR001647">
    <property type="entry name" value="HTH_TetR"/>
</dbReference>
<dbReference type="PATRIC" id="fig|159743.3.peg.1458"/>
<dbReference type="Gene3D" id="1.10.357.10">
    <property type="entry name" value="Tetracycline Repressor, domain 2"/>
    <property type="match status" value="1"/>
</dbReference>
<keyword evidence="2 4" id="KW-0238">DNA-binding</keyword>
<dbReference type="SUPFAM" id="SSF48498">
    <property type="entry name" value="Tetracyclin repressor-like, C-terminal domain"/>
    <property type="match status" value="1"/>
</dbReference>
<dbReference type="InterPro" id="IPR009057">
    <property type="entry name" value="Homeodomain-like_sf"/>
</dbReference>
<dbReference type="EMBL" id="JTHP01000008">
    <property type="protein sequence ID" value="KJD46469.1"/>
    <property type="molecule type" value="Genomic_DNA"/>
</dbReference>
<evidence type="ECO:0000313" key="6">
    <source>
        <dbReference type="EMBL" id="KJD46469.1"/>
    </source>
</evidence>
<dbReference type="Gene3D" id="1.10.10.60">
    <property type="entry name" value="Homeodomain-like"/>
    <property type="match status" value="1"/>
</dbReference>
<dbReference type="PRINTS" id="PR00455">
    <property type="entry name" value="HTHTETR"/>
</dbReference>
<dbReference type="Pfam" id="PF00440">
    <property type="entry name" value="TetR_N"/>
    <property type="match status" value="1"/>
</dbReference>
<organism evidence="6 7">
    <name type="scientific">Paenibacillus terrae</name>
    <dbReference type="NCBI Taxonomy" id="159743"/>
    <lineage>
        <taxon>Bacteria</taxon>
        <taxon>Bacillati</taxon>
        <taxon>Bacillota</taxon>
        <taxon>Bacilli</taxon>
        <taxon>Bacillales</taxon>
        <taxon>Paenibacillaceae</taxon>
        <taxon>Paenibacillus</taxon>
    </lineage>
</organism>
<dbReference type="PANTHER" id="PTHR47506:SF10">
    <property type="entry name" value="TRANSCRIPTIONAL REGULATORY PROTEIN"/>
    <property type="match status" value="1"/>
</dbReference>
<accession>A0A0D7X5F4</accession>
<sequence>MARYKEFEENAVLDKAMKLFWEQGYEKTSMTDLVEHMGIHRRSLYDTFGDKHTLFLKAMDRFRTKVNSELAGIVKGSETAVEALQLIISYMIYGNEDSPSGCLMVNSAVELAMRDVDVDSKATESFTLAEQLFKDIILWGQENGELNLDYDASVLAEHLNVVGIGLRAMARTSIPKENLQRTANISIKLLTK</sequence>
<dbReference type="RefSeq" id="WP_044645389.1">
    <property type="nucleotide sequence ID" value="NZ_JTHP01000008.1"/>
</dbReference>
<dbReference type="GO" id="GO:0003677">
    <property type="term" value="F:DNA binding"/>
    <property type="evidence" value="ECO:0007669"/>
    <property type="project" value="UniProtKB-UniRule"/>
</dbReference>